<protein>
    <recommendedName>
        <fullName evidence="3">F-box domain-containing protein</fullName>
    </recommendedName>
</protein>
<gene>
    <name evidence="1" type="ORF">K435DRAFT_963304</name>
</gene>
<dbReference type="AlphaFoldDB" id="A0A4S8MHG5"/>
<accession>A0A4S8MHG5</accession>
<proteinExistence type="predicted"/>
<organism evidence="1 2">
    <name type="scientific">Dendrothele bispora (strain CBS 962.96)</name>
    <dbReference type="NCBI Taxonomy" id="1314807"/>
    <lineage>
        <taxon>Eukaryota</taxon>
        <taxon>Fungi</taxon>
        <taxon>Dikarya</taxon>
        <taxon>Basidiomycota</taxon>
        <taxon>Agaricomycotina</taxon>
        <taxon>Agaricomycetes</taxon>
        <taxon>Agaricomycetidae</taxon>
        <taxon>Agaricales</taxon>
        <taxon>Agaricales incertae sedis</taxon>
        <taxon>Dendrothele</taxon>
    </lineage>
</organism>
<evidence type="ECO:0000313" key="1">
    <source>
        <dbReference type="EMBL" id="THV02041.1"/>
    </source>
</evidence>
<reference evidence="1 2" key="1">
    <citation type="journal article" date="2019" name="Nat. Ecol. Evol.">
        <title>Megaphylogeny resolves global patterns of mushroom evolution.</title>
        <authorList>
            <person name="Varga T."/>
            <person name="Krizsan K."/>
            <person name="Foldi C."/>
            <person name="Dima B."/>
            <person name="Sanchez-Garcia M."/>
            <person name="Sanchez-Ramirez S."/>
            <person name="Szollosi G.J."/>
            <person name="Szarkandi J.G."/>
            <person name="Papp V."/>
            <person name="Albert L."/>
            <person name="Andreopoulos W."/>
            <person name="Angelini C."/>
            <person name="Antonin V."/>
            <person name="Barry K.W."/>
            <person name="Bougher N.L."/>
            <person name="Buchanan P."/>
            <person name="Buyck B."/>
            <person name="Bense V."/>
            <person name="Catcheside P."/>
            <person name="Chovatia M."/>
            <person name="Cooper J."/>
            <person name="Damon W."/>
            <person name="Desjardin D."/>
            <person name="Finy P."/>
            <person name="Geml J."/>
            <person name="Haridas S."/>
            <person name="Hughes K."/>
            <person name="Justo A."/>
            <person name="Karasinski D."/>
            <person name="Kautmanova I."/>
            <person name="Kiss B."/>
            <person name="Kocsube S."/>
            <person name="Kotiranta H."/>
            <person name="LaButti K.M."/>
            <person name="Lechner B.E."/>
            <person name="Liimatainen K."/>
            <person name="Lipzen A."/>
            <person name="Lukacs Z."/>
            <person name="Mihaltcheva S."/>
            <person name="Morgado L.N."/>
            <person name="Niskanen T."/>
            <person name="Noordeloos M.E."/>
            <person name="Ohm R.A."/>
            <person name="Ortiz-Santana B."/>
            <person name="Ovrebo C."/>
            <person name="Racz N."/>
            <person name="Riley R."/>
            <person name="Savchenko A."/>
            <person name="Shiryaev A."/>
            <person name="Soop K."/>
            <person name="Spirin V."/>
            <person name="Szebenyi C."/>
            <person name="Tomsovsky M."/>
            <person name="Tulloss R.E."/>
            <person name="Uehling J."/>
            <person name="Grigoriev I.V."/>
            <person name="Vagvolgyi C."/>
            <person name="Papp T."/>
            <person name="Martin F.M."/>
            <person name="Miettinen O."/>
            <person name="Hibbett D.S."/>
            <person name="Nagy L.G."/>
        </authorList>
    </citation>
    <scope>NUCLEOTIDE SEQUENCE [LARGE SCALE GENOMIC DNA]</scope>
    <source>
        <strain evidence="1 2">CBS 962.96</strain>
    </source>
</reference>
<dbReference type="Proteomes" id="UP000297245">
    <property type="component" value="Unassembled WGS sequence"/>
</dbReference>
<name>A0A4S8MHG5_DENBC</name>
<keyword evidence="2" id="KW-1185">Reference proteome</keyword>
<dbReference type="EMBL" id="ML179081">
    <property type="protein sequence ID" value="THV02041.1"/>
    <property type="molecule type" value="Genomic_DNA"/>
</dbReference>
<evidence type="ECO:0000313" key="2">
    <source>
        <dbReference type="Proteomes" id="UP000297245"/>
    </source>
</evidence>
<dbReference type="OrthoDB" id="2899726at2759"/>
<evidence type="ECO:0008006" key="3">
    <source>
        <dbReference type="Google" id="ProtNLM"/>
    </source>
</evidence>
<sequence length="490" mass="57210">MGRKIACSKKINLIQRLPTELLSYIFQLCTQTDGRPELPVVLSHVCLAWARIVIRFLPCTYVKMSCTGPDPIHALCAAMLKRSQGQPITFELKAERHLTETEIRLFSRAAHRIRRLIMDPRSHMLTTFLWREIHFNLPALEEFEYRVNGDLRLSLSQSVGPSFRYYSLPLVSRYHETSWGSWRFDTVTCLTLKHMLPGVCPSLTDLARMLFSCSPRLLRFEFQGPCPLLTEDAAFWHELRHRLFFWKLESLEIGFSDNISPLAKLFAGGRAPHLKSLTLRNLPVCPESSKYRDYQHPSKTTTSNLFRLFVHPNRSSFANKFDFPVLEDLHLYGLDEDCDQTLMDEFLHGSSHLRRITLFAIWTRHVSARSPIYDCLFEYWDEFIPETPPAFPYLEEVVVSQGYYGLRRWLKRRMKAGFPPLKRLIITSSCYQSYSKVEDRLEDTLVHAAREVVVITDPSWCEYTFVEIDEERMLVKDGRLNENFSLIPRI</sequence>